<dbReference type="Proteomes" id="UP001479436">
    <property type="component" value="Unassembled WGS sequence"/>
</dbReference>
<dbReference type="InterPro" id="IPR036770">
    <property type="entry name" value="Ankyrin_rpt-contain_sf"/>
</dbReference>
<reference evidence="1 2" key="1">
    <citation type="submission" date="2023-04" db="EMBL/GenBank/DDBJ databases">
        <title>Genome of Basidiobolus ranarum AG-B5.</title>
        <authorList>
            <person name="Stajich J.E."/>
            <person name="Carter-House D."/>
            <person name="Gryganskyi A."/>
        </authorList>
    </citation>
    <scope>NUCLEOTIDE SEQUENCE [LARGE SCALE GENOMIC DNA]</scope>
    <source>
        <strain evidence="1 2">AG-B5</strain>
    </source>
</reference>
<evidence type="ECO:0000313" key="2">
    <source>
        <dbReference type="Proteomes" id="UP001479436"/>
    </source>
</evidence>
<proteinExistence type="predicted"/>
<organism evidence="1 2">
    <name type="scientific">Basidiobolus ranarum</name>
    <dbReference type="NCBI Taxonomy" id="34480"/>
    <lineage>
        <taxon>Eukaryota</taxon>
        <taxon>Fungi</taxon>
        <taxon>Fungi incertae sedis</taxon>
        <taxon>Zoopagomycota</taxon>
        <taxon>Entomophthoromycotina</taxon>
        <taxon>Basidiobolomycetes</taxon>
        <taxon>Basidiobolales</taxon>
        <taxon>Basidiobolaceae</taxon>
        <taxon>Basidiobolus</taxon>
    </lineage>
</organism>
<keyword evidence="2" id="KW-1185">Reference proteome</keyword>
<dbReference type="EMBL" id="JASJQH010001060">
    <property type="protein sequence ID" value="KAK9762180.1"/>
    <property type="molecule type" value="Genomic_DNA"/>
</dbReference>
<evidence type="ECO:0000313" key="1">
    <source>
        <dbReference type="EMBL" id="KAK9762180.1"/>
    </source>
</evidence>
<dbReference type="SUPFAM" id="SSF48403">
    <property type="entry name" value="Ankyrin repeat"/>
    <property type="match status" value="1"/>
</dbReference>
<sequence length="574" mass="66779">MLLLHNFSKTTVASLPPEVLERIFFYVGDIFLYFEVAQRPNNRHRALIPHNNGPGFILEEAIKRHHKLLLQWLLQENPFPKDYLLASAAIYGDVETLQYITSLIGDNYTEYDTPAKLFCIAQGRMGQLEYLYQNNPTFNGLRTYVSRYIVAGIHNSKEICSWYVKNKPTTYMITEVDLIQGYLQNDDTTGASEYIDPNDLTSLMRALSVIRFGKEETFRWLIATYPDEEVLIFVANACARIGYIDTLEILFNEPYNIHVEYNFFVAIPNLAVAQVLHKYAYKQNTISNRLNGDMLQKNGPHFETYRTPDNYYTLLRKFTQSEDCIQRRHHSHFLERPSTEVLMFLVDLADVASNVKELNIYVRYAIEYGHLELLRKLRPHMREQDVNTLSWQIELGMLNMYSSSSSAMVEYLLEWEIAQTKDVDTLIPNFDLKLIRKLVEKKRVTDQNDMLIEWNSETQDTLQKKMLKKIGGGFNPIHFENREALLEMAHSAYAGLYEQYGFSKIDFGNSKVAYNTHHLMRYLTHVATGISQHVSAGDKIIRMIEQSLTMVNVHLLLMELTNNSRNLPKAYDQY</sequence>
<name>A0ABR2WKY3_9FUNG</name>
<evidence type="ECO:0008006" key="3">
    <source>
        <dbReference type="Google" id="ProtNLM"/>
    </source>
</evidence>
<comment type="caution">
    <text evidence="1">The sequence shown here is derived from an EMBL/GenBank/DDBJ whole genome shotgun (WGS) entry which is preliminary data.</text>
</comment>
<gene>
    <name evidence="1" type="ORF">K7432_012334</name>
</gene>
<accession>A0ABR2WKY3</accession>
<protein>
    <recommendedName>
        <fullName evidence="3">Ankyrin repeat-containing protein</fullName>
    </recommendedName>
</protein>